<organism evidence="1 2">
    <name type="scientific">Popillia japonica</name>
    <name type="common">Japanese beetle</name>
    <dbReference type="NCBI Taxonomy" id="7064"/>
    <lineage>
        <taxon>Eukaryota</taxon>
        <taxon>Metazoa</taxon>
        <taxon>Ecdysozoa</taxon>
        <taxon>Arthropoda</taxon>
        <taxon>Hexapoda</taxon>
        <taxon>Insecta</taxon>
        <taxon>Pterygota</taxon>
        <taxon>Neoptera</taxon>
        <taxon>Endopterygota</taxon>
        <taxon>Coleoptera</taxon>
        <taxon>Polyphaga</taxon>
        <taxon>Scarabaeiformia</taxon>
        <taxon>Scarabaeidae</taxon>
        <taxon>Rutelinae</taxon>
        <taxon>Popillia</taxon>
    </lineage>
</organism>
<dbReference type="AlphaFoldDB" id="A0AAW1GJ61"/>
<accession>A0AAW1GJ61</accession>
<feature type="non-terminal residue" evidence="1">
    <location>
        <position position="63"/>
    </location>
</feature>
<dbReference type="EMBL" id="JASPKY010003503">
    <property type="protein sequence ID" value="KAK9663714.1"/>
    <property type="molecule type" value="Genomic_DNA"/>
</dbReference>
<dbReference type="Proteomes" id="UP001458880">
    <property type="component" value="Unassembled WGS sequence"/>
</dbReference>
<sequence length="63" mass="6980">MIGDPTSQELYYLKPVPGYTRTYTIDDVAAETEAIGGMSAEDVSHVMKSFIRSLRKVLVKGDK</sequence>
<name>A0AAW1GJ61_POPJA</name>
<keyword evidence="2" id="KW-1185">Reference proteome</keyword>
<evidence type="ECO:0000313" key="2">
    <source>
        <dbReference type="Proteomes" id="UP001458880"/>
    </source>
</evidence>
<gene>
    <name evidence="1" type="ORF">QE152_g41401</name>
</gene>
<protein>
    <submittedName>
        <fullName evidence="1">Uncharacterized protein</fullName>
    </submittedName>
</protein>
<proteinExistence type="predicted"/>
<reference evidence="1 2" key="1">
    <citation type="journal article" date="2024" name="BMC Genomics">
        <title>De novo assembly and annotation of Popillia japonica's genome with initial clues to its potential as an invasive pest.</title>
        <authorList>
            <person name="Cucini C."/>
            <person name="Boschi S."/>
            <person name="Funari R."/>
            <person name="Cardaioli E."/>
            <person name="Iannotti N."/>
            <person name="Marturano G."/>
            <person name="Paoli F."/>
            <person name="Bruttini M."/>
            <person name="Carapelli A."/>
            <person name="Frati F."/>
            <person name="Nardi F."/>
        </authorList>
    </citation>
    <scope>NUCLEOTIDE SEQUENCE [LARGE SCALE GENOMIC DNA]</scope>
    <source>
        <strain evidence="1">DMR45628</strain>
    </source>
</reference>
<comment type="caution">
    <text evidence="1">The sequence shown here is derived from an EMBL/GenBank/DDBJ whole genome shotgun (WGS) entry which is preliminary data.</text>
</comment>
<evidence type="ECO:0000313" key="1">
    <source>
        <dbReference type="EMBL" id="KAK9663714.1"/>
    </source>
</evidence>